<proteinExistence type="predicted"/>
<keyword evidence="2" id="KW-1185">Reference proteome</keyword>
<dbReference type="OrthoDB" id="3781311at2"/>
<dbReference type="EMBL" id="CP003350">
    <property type="protein sequence ID" value="AFC85327.1"/>
    <property type="molecule type" value="Genomic_DNA"/>
</dbReference>
<organism evidence="1 2">
    <name type="scientific">Frateuria aurantia (strain ATCC 33424 / DSM 6220 / KCTC 2777 / LMG 1558 / NBRC 3245 / NCIMB 13370)</name>
    <name type="common">Acetobacter aurantius</name>
    <dbReference type="NCBI Taxonomy" id="767434"/>
    <lineage>
        <taxon>Bacteria</taxon>
        <taxon>Pseudomonadati</taxon>
        <taxon>Pseudomonadota</taxon>
        <taxon>Gammaproteobacteria</taxon>
        <taxon>Lysobacterales</taxon>
        <taxon>Rhodanobacteraceae</taxon>
        <taxon>Frateuria</taxon>
    </lineage>
</organism>
<dbReference type="eggNOG" id="ENOG5032RYJ">
    <property type="taxonomic scope" value="Bacteria"/>
</dbReference>
<reference evidence="1" key="1">
    <citation type="submission" date="2012-02" db="EMBL/GenBank/DDBJ databases">
        <title>The complete genome of Frateuria aurantia DSM 6220.</title>
        <authorList>
            <consortium name="US DOE Joint Genome Institute (JGI-PGF)"/>
            <person name="Lucas S."/>
            <person name="Copeland A."/>
            <person name="Lapidus A."/>
            <person name="Glavina del Rio T."/>
            <person name="Dalin E."/>
            <person name="Tice H."/>
            <person name="Bruce D."/>
            <person name="Goodwin L."/>
            <person name="Pitluck S."/>
            <person name="Peters L."/>
            <person name="Ovchinnikova G."/>
            <person name="Teshima H."/>
            <person name="Kyrpides N."/>
            <person name="Mavromatis K."/>
            <person name="Ivanova N."/>
            <person name="Brettin T."/>
            <person name="Detter J.C."/>
            <person name="Han C."/>
            <person name="Larimer F."/>
            <person name="Land M."/>
            <person name="Hauser L."/>
            <person name="Markowitz V."/>
            <person name="Cheng J.-F."/>
            <person name="Hugenholtz P."/>
            <person name="Woyke T."/>
            <person name="Wu D."/>
            <person name="Brambilla E."/>
            <person name="Klenk H.-P."/>
            <person name="Eisen J.A."/>
        </authorList>
    </citation>
    <scope>NUCLEOTIDE SEQUENCE</scope>
    <source>
        <strain evidence="1">DSM 6220</strain>
    </source>
</reference>
<dbReference type="Proteomes" id="UP000005234">
    <property type="component" value="Chromosome"/>
</dbReference>
<dbReference type="HOGENOM" id="CLU_132148_1_0_6"/>
<dbReference type="InterPro" id="IPR020378">
    <property type="entry name" value="DUF4186"/>
</dbReference>
<gene>
    <name evidence="1" type="ordered locus">Fraau_0856</name>
</gene>
<evidence type="ECO:0000313" key="2">
    <source>
        <dbReference type="Proteomes" id="UP000005234"/>
    </source>
</evidence>
<sequence length="144" mass="16287">MLSWPIFWPEIVQSALPAVDEACWRRLRAARFRAGFRLDAEDQAYLQHKGLERVLEHAADFIGRRLAPAQPLRDGKQTPWRGHPVFVAQHATASCCRGCIAKWHGFEAGRPLDSRQQAYLLALIRRWLVEVEAAGEAAQADLFG</sequence>
<name>H8L0S2_FRAAD</name>
<dbReference type="AlphaFoldDB" id="H8L0S2"/>
<dbReference type="KEGG" id="fau:Fraau_0856"/>
<dbReference type="STRING" id="767434.Fraau_0856"/>
<protein>
    <recommendedName>
        <fullName evidence="3">DUF4186 domain-containing protein</fullName>
    </recommendedName>
</protein>
<dbReference type="Pfam" id="PF13811">
    <property type="entry name" value="DUF4186"/>
    <property type="match status" value="1"/>
</dbReference>
<accession>H8L0S2</accession>
<evidence type="ECO:0008006" key="3">
    <source>
        <dbReference type="Google" id="ProtNLM"/>
    </source>
</evidence>
<evidence type="ECO:0000313" key="1">
    <source>
        <dbReference type="EMBL" id="AFC85327.1"/>
    </source>
</evidence>